<organism evidence="1 2">
    <name type="scientific">Virgisporangium ochraceum</name>
    <dbReference type="NCBI Taxonomy" id="65505"/>
    <lineage>
        <taxon>Bacteria</taxon>
        <taxon>Bacillati</taxon>
        <taxon>Actinomycetota</taxon>
        <taxon>Actinomycetes</taxon>
        <taxon>Micromonosporales</taxon>
        <taxon>Micromonosporaceae</taxon>
        <taxon>Virgisporangium</taxon>
    </lineage>
</organism>
<dbReference type="EMBL" id="BOPH01000129">
    <property type="protein sequence ID" value="GIJ74024.1"/>
    <property type="molecule type" value="Genomic_DNA"/>
</dbReference>
<keyword evidence="2" id="KW-1185">Reference proteome</keyword>
<dbReference type="PANTHER" id="PTHR38733">
    <property type="entry name" value="PROTEIN MCRC"/>
    <property type="match status" value="1"/>
</dbReference>
<evidence type="ECO:0000313" key="2">
    <source>
        <dbReference type="Proteomes" id="UP000635606"/>
    </source>
</evidence>
<proteinExistence type="predicted"/>
<accession>A0A8J4A1C5</accession>
<dbReference type="PANTHER" id="PTHR38733:SF1">
    <property type="entry name" value="TYPE IV METHYL-DIRECTED RESTRICTION ENZYME ECOKMCRBC"/>
    <property type="match status" value="1"/>
</dbReference>
<name>A0A8J4A1C5_9ACTN</name>
<gene>
    <name evidence="1" type="ORF">Voc01_089410</name>
</gene>
<dbReference type="InterPro" id="IPR019292">
    <property type="entry name" value="McrC"/>
</dbReference>
<dbReference type="Proteomes" id="UP000635606">
    <property type="component" value="Unassembled WGS sequence"/>
</dbReference>
<dbReference type="Pfam" id="PF10117">
    <property type="entry name" value="McrBC"/>
    <property type="match status" value="1"/>
</dbReference>
<protein>
    <submittedName>
        <fullName evidence="1">McrBC 5-methylcytosine restriction system component</fullName>
    </submittedName>
</protein>
<reference evidence="1" key="1">
    <citation type="submission" date="2021-01" db="EMBL/GenBank/DDBJ databases">
        <title>Whole genome shotgun sequence of Virgisporangium ochraceum NBRC 16418.</title>
        <authorList>
            <person name="Komaki H."/>
            <person name="Tamura T."/>
        </authorList>
    </citation>
    <scope>NUCLEOTIDE SEQUENCE</scope>
    <source>
        <strain evidence="1">NBRC 16418</strain>
    </source>
</reference>
<evidence type="ECO:0000313" key="1">
    <source>
        <dbReference type="EMBL" id="GIJ74024.1"/>
    </source>
</evidence>
<sequence>MTLVEHQVTEVADGLLSDADLLRIDRLAERRVLTCRATRTGYELAAGSFVGVVRLDRVRLQLRPKLSISGEQLIAWLSYAIGVDPLRPELRRGWHTADDGLADLVVAALVDECRELIRRGLRRDYQREDRIEPVLRGRLDLPAQISRRYGMVDRLHVRTFDRRSDVWENQVCHAALTAGTRVARNADLVRAAAATAHAFPAHPGGTYAALRDLRRAHYHRMNAAYRVAHTWAALLLGGGGPTDLLRPSDAIAGSLLIDMDRLWESLVRRMVGDAAAEMGGTVVPAGGQNALKVTVDDDYSTTFRPDVLIRYLEPTLVVLPVDAKYKHASTRAIDSSDLHQLLTYAAAYPMPPPPRAIVVHPADLGWTRRRVAVAGPRGPLGEVLVVGVDIRQHPCDGRDRMRAELDRFRDTARRAG</sequence>
<dbReference type="AlphaFoldDB" id="A0A8J4A1C5"/>
<comment type="caution">
    <text evidence="1">The sequence shown here is derived from an EMBL/GenBank/DDBJ whole genome shotgun (WGS) entry which is preliminary data.</text>
</comment>